<dbReference type="Gene3D" id="3.40.50.300">
    <property type="entry name" value="P-loop containing nucleotide triphosphate hydrolases"/>
    <property type="match status" value="2"/>
</dbReference>
<dbReference type="Proteomes" id="UP000510821">
    <property type="component" value="Chromosome"/>
</dbReference>
<keyword evidence="2" id="KW-0677">Repeat</keyword>
<dbReference type="InterPro" id="IPR050168">
    <property type="entry name" value="AAA_ATPase_domain"/>
</dbReference>
<dbReference type="Pfam" id="PF00004">
    <property type="entry name" value="AAA"/>
    <property type="match status" value="2"/>
</dbReference>
<dbReference type="FunFam" id="3.40.50.300:FF:000018">
    <property type="entry name" value="Cell division control 48"/>
    <property type="match status" value="1"/>
</dbReference>
<dbReference type="SUPFAM" id="SSF54585">
    <property type="entry name" value="Cdc48 domain 2-like"/>
    <property type="match status" value="1"/>
</dbReference>
<dbReference type="PANTHER" id="PTHR23077">
    <property type="entry name" value="AAA-FAMILY ATPASE"/>
    <property type="match status" value="1"/>
</dbReference>
<dbReference type="AlphaFoldDB" id="A0A7D5XQ91"/>
<reference evidence="9" key="1">
    <citation type="submission" date="2020-07" db="EMBL/GenBank/DDBJ databases">
        <title>Metabolic diversity and evolutionary history of the archaeal phylum ###Micrarchaeota### uncovered from a freshwater lake metagenome.</title>
        <authorList>
            <person name="Kadnikov V.V."/>
            <person name="Savvichev A.S."/>
            <person name="Mardanov A.V."/>
            <person name="Beletsky A.V."/>
            <person name="Chupakov A.V."/>
            <person name="Kokryatskaya N.M."/>
            <person name="Pimenov N.V."/>
            <person name="Ravin N.V."/>
        </authorList>
    </citation>
    <scope>NUCLEOTIDE SEQUENCE [LARGE SCALE GENOMIC DNA]</scope>
</reference>
<dbReference type="SMART" id="SM00382">
    <property type="entry name" value="AAA"/>
    <property type="match status" value="2"/>
</dbReference>
<evidence type="ECO:0000259" key="5">
    <source>
        <dbReference type="SMART" id="SM00382"/>
    </source>
</evidence>
<dbReference type="Gene3D" id="2.40.40.20">
    <property type="match status" value="1"/>
</dbReference>
<keyword evidence="4" id="KW-0067">ATP-binding</keyword>
<dbReference type="SUPFAM" id="SSF50692">
    <property type="entry name" value="ADC-like"/>
    <property type="match status" value="1"/>
</dbReference>
<dbReference type="CDD" id="cd19511">
    <property type="entry name" value="RecA-like_CDC48_r2-like"/>
    <property type="match status" value="1"/>
</dbReference>
<feature type="domain" description="AAA+ ATPase" evidence="5">
    <location>
        <begin position="212"/>
        <end position="348"/>
    </location>
</feature>
<dbReference type="FunFam" id="1.10.8.60:FF:000057">
    <property type="entry name" value="AAA family ATPase, CDC48 subfamily"/>
    <property type="match status" value="1"/>
</dbReference>
<evidence type="ECO:0000256" key="2">
    <source>
        <dbReference type="ARBA" id="ARBA00022737"/>
    </source>
</evidence>
<dbReference type="FunFam" id="2.40.40.20:FF:000007">
    <property type="entry name" value="AAA family ATPase"/>
    <property type="match status" value="1"/>
</dbReference>
<evidence type="ECO:0000256" key="4">
    <source>
        <dbReference type="ARBA" id="ARBA00022840"/>
    </source>
</evidence>
<dbReference type="InterPro" id="IPR004201">
    <property type="entry name" value="Cdc48_dom2"/>
</dbReference>
<evidence type="ECO:0000256" key="1">
    <source>
        <dbReference type="ARBA" id="ARBA00009833"/>
    </source>
</evidence>
<dbReference type="Gene3D" id="1.10.8.60">
    <property type="match status" value="2"/>
</dbReference>
<accession>A0A7D5XQ91</accession>
<evidence type="ECO:0000313" key="9">
    <source>
        <dbReference type="Proteomes" id="UP000510821"/>
    </source>
</evidence>
<dbReference type="PROSITE" id="PS00674">
    <property type="entry name" value="AAA"/>
    <property type="match status" value="2"/>
</dbReference>
<dbReference type="PANTHER" id="PTHR23077:SF171">
    <property type="entry name" value="NUCLEAR VALOSIN-CONTAINING PROTEIN-LIKE"/>
    <property type="match status" value="1"/>
</dbReference>
<feature type="domain" description="AAA+ ATPase" evidence="5">
    <location>
        <begin position="485"/>
        <end position="623"/>
    </location>
</feature>
<protein>
    <submittedName>
        <fullName evidence="8">AAA family ATPase Cdc48</fullName>
    </submittedName>
</protein>
<dbReference type="InterPro" id="IPR029067">
    <property type="entry name" value="CDC48_domain_2-like_sf"/>
</dbReference>
<feature type="domain" description="CDC48 N-terminal subdomain" evidence="7">
    <location>
        <begin position="7"/>
        <end position="91"/>
    </location>
</feature>
<comment type="similarity">
    <text evidence="1">Belongs to the AAA ATPase family. CDC48 subfamily.</text>
</comment>
<feature type="domain" description="CDC48" evidence="6">
    <location>
        <begin position="106"/>
        <end position="169"/>
    </location>
</feature>
<evidence type="ECO:0000259" key="7">
    <source>
        <dbReference type="SMART" id="SM01073"/>
    </source>
</evidence>
<dbReference type="InterPro" id="IPR027417">
    <property type="entry name" value="P-loop_NTPase"/>
</dbReference>
<gene>
    <name evidence="8" type="ORF">Sv326_1132</name>
</gene>
<dbReference type="FunFam" id="3.40.50.300:FF:000012">
    <property type="entry name" value="Transitional endoplasmic reticulum ATPase"/>
    <property type="match status" value="1"/>
</dbReference>
<dbReference type="KEGG" id="flt:Sv326_1132"/>
<dbReference type="InterPro" id="IPR003959">
    <property type="entry name" value="ATPase_AAA_core"/>
</dbReference>
<dbReference type="FunFam" id="1.10.8.60:FF:000038">
    <property type="entry name" value="spermatogenesis-associated protein 5-like protein 1"/>
    <property type="match status" value="1"/>
</dbReference>
<evidence type="ECO:0000259" key="6">
    <source>
        <dbReference type="SMART" id="SM01072"/>
    </source>
</evidence>
<dbReference type="InterPro" id="IPR003593">
    <property type="entry name" value="AAA+_ATPase"/>
</dbReference>
<dbReference type="Pfam" id="PF02359">
    <property type="entry name" value="CDC48_N"/>
    <property type="match status" value="1"/>
</dbReference>
<dbReference type="InterPro" id="IPR003338">
    <property type="entry name" value="CDC4_N-term_subdom"/>
</dbReference>
<proteinExistence type="inferred from homology"/>
<dbReference type="NCBIfam" id="TIGR01243">
    <property type="entry name" value="CDC48"/>
    <property type="match status" value="1"/>
</dbReference>
<dbReference type="Pfam" id="PF02933">
    <property type="entry name" value="CDC48_2"/>
    <property type="match status" value="1"/>
</dbReference>
<evidence type="ECO:0000313" key="8">
    <source>
        <dbReference type="EMBL" id="QLJ53307.1"/>
    </source>
</evidence>
<dbReference type="SUPFAM" id="SSF52540">
    <property type="entry name" value="P-loop containing nucleoside triphosphate hydrolases"/>
    <property type="match status" value="2"/>
</dbReference>
<dbReference type="GO" id="GO:0016887">
    <property type="term" value="F:ATP hydrolysis activity"/>
    <property type="evidence" value="ECO:0007669"/>
    <property type="project" value="InterPro"/>
</dbReference>
<organism evidence="8 9">
    <name type="scientific">Fermentimicrarchaeum limneticum</name>
    <dbReference type="NCBI Taxonomy" id="2795018"/>
    <lineage>
        <taxon>Archaea</taxon>
        <taxon>Candidatus Micrarchaeota</taxon>
        <taxon>Candidatus Fermentimicrarchaeales</taxon>
        <taxon>Candidatus Fermentimicrarchaeaceae</taxon>
        <taxon>Candidatus Fermentimicrarchaeum</taxon>
    </lineage>
</organism>
<name>A0A7D5XQ91_FERL1</name>
<dbReference type="InterPro" id="IPR005938">
    <property type="entry name" value="AAA_ATPase_CDC48"/>
</dbReference>
<dbReference type="SMART" id="SM01073">
    <property type="entry name" value="CDC48_N"/>
    <property type="match status" value="1"/>
</dbReference>
<keyword evidence="3" id="KW-0547">Nucleotide-binding</keyword>
<dbReference type="InterPro" id="IPR009010">
    <property type="entry name" value="Asp_de-COase-like_dom_sf"/>
</dbReference>
<dbReference type="Pfam" id="PF17862">
    <property type="entry name" value="AAA_lid_3"/>
    <property type="match status" value="2"/>
</dbReference>
<dbReference type="GO" id="GO:0005524">
    <property type="term" value="F:ATP binding"/>
    <property type="evidence" value="ECO:0007669"/>
    <property type="project" value="UniProtKB-KW"/>
</dbReference>
<dbReference type="InterPro" id="IPR003960">
    <property type="entry name" value="ATPase_AAA_CS"/>
</dbReference>
<dbReference type="SMART" id="SM01072">
    <property type="entry name" value="CDC48_2"/>
    <property type="match status" value="1"/>
</dbReference>
<dbReference type="InterPro" id="IPR041569">
    <property type="entry name" value="AAA_lid_3"/>
</dbReference>
<dbReference type="GO" id="GO:0005737">
    <property type="term" value="C:cytoplasm"/>
    <property type="evidence" value="ECO:0007669"/>
    <property type="project" value="UniProtKB-ARBA"/>
</dbReference>
<dbReference type="EMBL" id="CP058998">
    <property type="protein sequence ID" value="QLJ53307.1"/>
    <property type="molecule type" value="Genomic_DNA"/>
</dbReference>
<dbReference type="Gene3D" id="3.10.330.10">
    <property type="match status" value="1"/>
</dbReference>
<sequence>MVLKGSELKVVEAYQNDVGRDIVRIDSAARKTLEVTTGDIIEIKGKRITAAVVWQAHPQDEGLNIIRMDGYLRQNAGVGLQDKVFVRKAETKEAKKVVLSPSEPIRYSPGFDEFVKKRLIGRAVAKGDTKFIPVFGTSLPLVVALVQPQGIAVINEATEVDLKEEPMKDVGRIAQMTYEDVGGLKEEIQKIREMVELPMRHPELFERLGIEPPKGVLIYGPPGTGKTLLAKAVANESEAHFTDIAGPELVSKFVGESEERLRQVFKEAEENAPSIIFMDEIDAIAPKREEVTGEVEKRMVSQLLALMDGLKARGHVIVIGATNRPNSIDPALRRPGRFDREIEIGVPDRNSRKEILQIHTRNMPLDKDVNLDELANVTHGFTGADISSLSKESAMKSLRRILPKINLEEEFIPPQILEELKVTRDDFFNAMRDIQPSALREVFVEIPNVKWEDVGGLENVKMELKEAVELPLKNPEKFTKMGIRPVRGILLVGLPGTGKTMLAKAVATESEANFISVKGPEFLSKWVGESEKAVRELFRKARMAAPCIIFIDELDAVAGLRGGYDEGTHVTERVVNSLLTELDGLQNLKNVVVLAATNRPDMLDSALLRPGRFDKIIQLPAPDEAMRLEIFKIHTKGMPLAKDVDITVLAKKTEGYTGADIEGVCREAGMAAIRSNSEDVKMSHFSDALSQVRPSITKNQVERMKKFVGGEDSMYR</sequence>
<evidence type="ECO:0000256" key="3">
    <source>
        <dbReference type="ARBA" id="ARBA00022741"/>
    </source>
</evidence>